<dbReference type="PANTHER" id="PTHR11070">
    <property type="entry name" value="UVRD / RECB / PCRA DNA HELICASE FAMILY MEMBER"/>
    <property type="match status" value="1"/>
</dbReference>
<keyword evidence="2" id="KW-0540">Nuclease</keyword>
<evidence type="ECO:0000256" key="13">
    <source>
        <dbReference type="ARBA" id="ARBA00034808"/>
    </source>
</evidence>
<dbReference type="InterPro" id="IPR014016">
    <property type="entry name" value="UvrD-like_ATP-bd"/>
</dbReference>
<dbReference type="Pfam" id="PF00580">
    <property type="entry name" value="UvrD-helicase"/>
    <property type="match status" value="1"/>
</dbReference>
<dbReference type="InterPro" id="IPR000212">
    <property type="entry name" value="DNA_helicase_UvrD/REP"/>
</dbReference>
<evidence type="ECO:0000256" key="5">
    <source>
        <dbReference type="ARBA" id="ARBA00022801"/>
    </source>
</evidence>
<dbReference type="EC" id="5.6.2.4" evidence="13"/>
<dbReference type="PROSITE" id="PS51198">
    <property type="entry name" value="UVRD_HELICASE_ATP_BIND"/>
    <property type="match status" value="1"/>
</dbReference>
<dbReference type="GO" id="GO:0004386">
    <property type="term" value="F:helicase activity"/>
    <property type="evidence" value="ECO:0007669"/>
    <property type="project" value="UniProtKB-KW"/>
</dbReference>
<evidence type="ECO:0000313" key="20">
    <source>
        <dbReference type="Proteomes" id="UP001595773"/>
    </source>
</evidence>
<evidence type="ECO:0000256" key="1">
    <source>
        <dbReference type="ARBA" id="ARBA00009922"/>
    </source>
</evidence>
<dbReference type="PANTHER" id="PTHR11070:SF59">
    <property type="entry name" value="DNA 3'-5' HELICASE"/>
    <property type="match status" value="1"/>
</dbReference>
<comment type="similarity">
    <text evidence="1">Belongs to the helicase family. UvrD subfamily.</text>
</comment>
<evidence type="ECO:0000259" key="17">
    <source>
        <dbReference type="PROSITE" id="PS51198"/>
    </source>
</evidence>
<dbReference type="PROSITE" id="PS51217">
    <property type="entry name" value="UVRD_HELICASE_CTER"/>
    <property type="match status" value="1"/>
</dbReference>
<comment type="catalytic activity">
    <reaction evidence="14">
        <text>ATP + H2O = ADP + phosphate + H(+)</text>
        <dbReference type="Rhea" id="RHEA:13065"/>
        <dbReference type="ChEBI" id="CHEBI:15377"/>
        <dbReference type="ChEBI" id="CHEBI:15378"/>
        <dbReference type="ChEBI" id="CHEBI:30616"/>
        <dbReference type="ChEBI" id="CHEBI:43474"/>
        <dbReference type="ChEBI" id="CHEBI:456216"/>
        <dbReference type="EC" id="5.6.2.4"/>
    </reaction>
</comment>
<keyword evidence="5 15" id="KW-0378">Hydrolase</keyword>
<keyword evidence="10" id="KW-0234">DNA repair</keyword>
<gene>
    <name evidence="19" type="ORF">ACFOW9_06610</name>
</gene>
<comment type="caution">
    <text evidence="19">The sequence shown here is derived from an EMBL/GenBank/DDBJ whole genome shotgun (WGS) entry which is preliminary data.</text>
</comment>
<organism evidence="19 20">
    <name type="scientific">Arthrobacter cryoconiti</name>
    <dbReference type="NCBI Taxonomy" id="748907"/>
    <lineage>
        <taxon>Bacteria</taxon>
        <taxon>Bacillati</taxon>
        <taxon>Actinomycetota</taxon>
        <taxon>Actinomycetes</taxon>
        <taxon>Micrococcales</taxon>
        <taxon>Micrococcaceae</taxon>
        <taxon>Arthrobacter</taxon>
    </lineage>
</organism>
<feature type="region of interest" description="Disordered" evidence="16">
    <location>
        <begin position="1"/>
        <end position="21"/>
    </location>
</feature>
<dbReference type="Gene3D" id="3.90.320.10">
    <property type="match status" value="1"/>
</dbReference>
<evidence type="ECO:0000256" key="15">
    <source>
        <dbReference type="PROSITE-ProRule" id="PRU00560"/>
    </source>
</evidence>
<dbReference type="InterPro" id="IPR027417">
    <property type="entry name" value="P-loop_NTPase"/>
</dbReference>
<name>A0ABV8QYJ2_9MICC</name>
<dbReference type="InterPro" id="IPR013986">
    <property type="entry name" value="DExx_box_DNA_helicase_dom_sf"/>
</dbReference>
<dbReference type="InterPro" id="IPR014017">
    <property type="entry name" value="DNA_helicase_UvrD-like_C"/>
</dbReference>
<reference evidence="20" key="1">
    <citation type="journal article" date="2019" name="Int. J. Syst. Evol. Microbiol.">
        <title>The Global Catalogue of Microorganisms (GCM) 10K type strain sequencing project: providing services to taxonomists for standard genome sequencing and annotation.</title>
        <authorList>
            <consortium name="The Broad Institute Genomics Platform"/>
            <consortium name="The Broad Institute Genome Sequencing Center for Infectious Disease"/>
            <person name="Wu L."/>
            <person name="Ma J."/>
        </authorList>
    </citation>
    <scope>NUCLEOTIDE SEQUENCE [LARGE SCALE GENOMIC DNA]</scope>
    <source>
        <strain evidence="20">CGMCC 1.10698</strain>
    </source>
</reference>
<sequence>MSSRQNASTGPSIARQPSPKQIQLPRLTLVAPASSQTVAHIPTADQQAVLDMTPGSGPLLVWGAPGTGKSTVLIEAAVQRIERSGVDPAGVLLLAPSRLAAARLRNAFSARLSRSLSTSPARTWSSYAFDLLRRAKVEGRMPYIDGPPRLMSGPEQDLIIKDLLAGHKLGLGTDPNWPIDLRDALDTRGFRQEVRQLFDRVIEYDVTPGRLAELGGACNRPDWVAAASLYQEYRDVVEWGKSGSYDPAGIITAALTLLLNDSELLEVERRRLQFILVDDIQEANSSVHQLLSVIARGKDILVTASPDTVVQGFRGARPDLVSSLRESLAGDQDPITEFSLSASHRMTAELGRAWSGVAERIAHGRGGHRARVLKWPVSETGPVTVLGAALDLTPDNPQRAVEREKGASSVSAHVVASEVHELRLVAERILHLQHLAGYSLSEVAVIVRTGGALASLQRYLSGLGIPVKVPVAENPVRDEPAVRPLLDAFKVALDPNELDAELAVSLLTSRLGRSTALHLRRLRQALRQQELNDGGGRASDELLVESLTSPEKLALLGWEGLNASRVAAMIAAGTLAVAQPGANAETVLWALWNASDCSSTWEHHALRGGPTGIRADRDLDAVMALFQSAERYVDQLPGSTPQQFLDYLLGQELPMDTLAARAQRSDAVEILTPASAAGREWPVVIVAGLQEGVWPNTRLRGELLGSQLLVEVLEHGAQTARQLDPATLLRDVRHDELRSFATAISRASRQLILTGASGHDLQPSQFIDLAAPYVPERDSGGESQYPLRPVEQVPRPMTLRSLVAELRQESEMHAEPEAARMLAVLATESVPGAAPSDWWGLCPLSSAEPIVAEGGVVTVSPSKIEAVLKSPLNWFVKAAGGEASTDFARSLGTLIHSIAEHIPEGAGHEYLQELERRWPALGMGDTWEAEKDYERAQEMVRKLAQYVVEARQSGRTLIDVEVDFEVEIPADFAMERTVLLRGQVDRLEADANGNLVIVDLKTGRSKPTAKEIELHPQLGAYQAAVLAGAFDGVAATAGFVNAGSGGAALLPLGDGTKAAKTQDQAPLTAGADDWATPEVLQAAFLMAQATFPARHGADWSERSGCPLPTICPLCREGKQVIE</sequence>
<keyword evidence="8 15" id="KW-0067">ATP-binding</keyword>
<protein>
    <recommendedName>
        <fullName evidence="13">DNA 3'-5' helicase</fullName>
        <ecNumber evidence="13">5.6.2.4</ecNumber>
    </recommendedName>
</protein>
<evidence type="ECO:0000256" key="10">
    <source>
        <dbReference type="ARBA" id="ARBA00023204"/>
    </source>
</evidence>
<keyword evidence="20" id="KW-1185">Reference proteome</keyword>
<dbReference type="InterPro" id="IPR011604">
    <property type="entry name" value="PDDEXK-like_dom_sf"/>
</dbReference>
<feature type="domain" description="UvrD-like helicase C-terminal" evidence="18">
    <location>
        <begin position="383"/>
        <end position="678"/>
    </location>
</feature>
<keyword evidence="6 15" id="KW-0347">Helicase</keyword>
<keyword evidence="4" id="KW-0227">DNA damage</keyword>
<feature type="binding site" evidence="15">
    <location>
        <begin position="63"/>
        <end position="70"/>
    </location>
    <ligand>
        <name>ATP</name>
        <dbReference type="ChEBI" id="CHEBI:30616"/>
    </ligand>
</feature>
<dbReference type="SUPFAM" id="SSF52540">
    <property type="entry name" value="P-loop containing nucleoside triphosphate hydrolases"/>
    <property type="match status" value="1"/>
</dbReference>
<evidence type="ECO:0000256" key="16">
    <source>
        <dbReference type="SAM" id="MobiDB-lite"/>
    </source>
</evidence>
<proteinExistence type="inferred from homology"/>
<evidence type="ECO:0000256" key="11">
    <source>
        <dbReference type="ARBA" id="ARBA00023235"/>
    </source>
</evidence>
<dbReference type="Gene3D" id="1.10.10.160">
    <property type="match status" value="1"/>
</dbReference>
<dbReference type="Pfam" id="PF12705">
    <property type="entry name" value="PDDEXK_1"/>
    <property type="match status" value="1"/>
</dbReference>
<evidence type="ECO:0000256" key="14">
    <source>
        <dbReference type="ARBA" id="ARBA00048988"/>
    </source>
</evidence>
<evidence type="ECO:0000313" key="19">
    <source>
        <dbReference type="EMBL" id="MFC4265269.1"/>
    </source>
</evidence>
<dbReference type="EMBL" id="JBHSCQ010000006">
    <property type="protein sequence ID" value="MFC4265269.1"/>
    <property type="molecule type" value="Genomic_DNA"/>
</dbReference>
<keyword evidence="9" id="KW-0238">DNA-binding</keyword>
<evidence type="ECO:0000256" key="2">
    <source>
        <dbReference type="ARBA" id="ARBA00022722"/>
    </source>
</evidence>
<evidence type="ECO:0000256" key="4">
    <source>
        <dbReference type="ARBA" id="ARBA00022763"/>
    </source>
</evidence>
<keyword evidence="3 15" id="KW-0547">Nucleotide-binding</keyword>
<dbReference type="Gene3D" id="3.40.50.300">
    <property type="entry name" value="P-loop containing nucleotide triphosphate hydrolases"/>
    <property type="match status" value="3"/>
</dbReference>
<evidence type="ECO:0000256" key="3">
    <source>
        <dbReference type="ARBA" id="ARBA00022741"/>
    </source>
</evidence>
<evidence type="ECO:0000256" key="9">
    <source>
        <dbReference type="ARBA" id="ARBA00023125"/>
    </source>
</evidence>
<dbReference type="InterPro" id="IPR038726">
    <property type="entry name" value="PDDEXK_AddAB-type"/>
</dbReference>
<evidence type="ECO:0000256" key="6">
    <source>
        <dbReference type="ARBA" id="ARBA00022806"/>
    </source>
</evidence>
<evidence type="ECO:0000259" key="18">
    <source>
        <dbReference type="PROSITE" id="PS51217"/>
    </source>
</evidence>
<comment type="catalytic activity">
    <reaction evidence="12">
        <text>Couples ATP hydrolysis with the unwinding of duplex DNA by translocating in the 3'-5' direction.</text>
        <dbReference type="EC" id="5.6.2.4"/>
    </reaction>
</comment>
<evidence type="ECO:0000256" key="12">
    <source>
        <dbReference type="ARBA" id="ARBA00034617"/>
    </source>
</evidence>
<feature type="compositionally biased region" description="Polar residues" evidence="16">
    <location>
        <begin position="1"/>
        <end position="11"/>
    </location>
</feature>
<evidence type="ECO:0000256" key="8">
    <source>
        <dbReference type="ARBA" id="ARBA00022840"/>
    </source>
</evidence>
<dbReference type="RefSeq" id="WP_230067293.1">
    <property type="nucleotide sequence ID" value="NZ_BAABLL010000003.1"/>
</dbReference>
<dbReference type="Proteomes" id="UP001595773">
    <property type="component" value="Unassembled WGS sequence"/>
</dbReference>
<accession>A0ABV8QYJ2</accession>
<feature type="domain" description="UvrD-like helicase ATP-binding" evidence="17">
    <location>
        <begin position="42"/>
        <end position="347"/>
    </location>
</feature>
<keyword evidence="7" id="KW-0269">Exonuclease</keyword>
<keyword evidence="11" id="KW-0413">Isomerase</keyword>
<evidence type="ECO:0000256" key="7">
    <source>
        <dbReference type="ARBA" id="ARBA00022839"/>
    </source>
</evidence>